<protein>
    <recommendedName>
        <fullName evidence="1">Phytochrome chromophore attachment site domain-containing protein</fullName>
    </recommendedName>
</protein>
<reference evidence="2 3" key="1">
    <citation type="submission" date="2015-08" db="EMBL/GenBank/DDBJ databases">
        <title>Next Generation Sequencing and Analysis of the Genome of Puccinia sorghi L Schw, the Causal Agent of Maize Common Rust.</title>
        <authorList>
            <person name="Rochi L."/>
            <person name="Burguener G."/>
            <person name="Darino M."/>
            <person name="Turjanski A."/>
            <person name="Kreff E."/>
            <person name="Dieguez M.J."/>
            <person name="Sacco F."/>
        </authorList>
    </citation>
    <scope>NUCLEOTIDE SEQUENCE [LARGE SCALE GENOMIC DNA]</scope>
    <source>
        <strain evidence="2 3">RO10H11247</strain>
    </source>
</reference>
<evidence type="ECO:0000313" key="2">
    <source>
        <dbReference type="EMBL" id="KNZ63515.1"/>
    </source>
</evidence>
<dbReference type="EMBL" id="LAVV01001488">
    <property type="protein sequence ID" value="KNZ63515.1"/>
    <property type="molecule type" value="Genomic_DNA"/>
</dbReference>
<sequence length="130" mass="15085">MAVGLVRELTGFDRVMIYKFDESWNGQVVAELVDWKRTRDLYRGLRYGRYGQRVTFPTRQFCSMLGDTVSRNIHRLNLSQRNIQFSTDINKTFPDIEYPGGFESISGVLVIPLSRALSKLRAMMMMHLSD</sequence>
<comment type="caution">
    <text evidence="2">The sequence shown here is derived from an EMBL/GenBank/DDBJ whole genome shotgun (WGS) entry which is preliminary data.</text>
</comment>
<dbReference type="AlphaFoldDB" id="A0A0L6VTI4"/>
<accession>A0A0L6VTI4</accession>
<dbReference type="STRING" id="27349.A0A0L6VTI4"/>
<dbReference type="Proteomes" id="UP000037035">
    <property type="component" value="Unassembled WGS sequence"/>
</dbReference>
<dbReference type="SUPFAM" id="SSF55781">
    <property type="entry name" value="GAF domain-like"/>
    <property type="match status" value="1"/>
</dbReference>
<name>A0A0L6VTI4_9BASI</name>
<dbReference type="PROSITE" id="PS50046">
    <property type="entry name" value="PHYTOCHROME_2"/>
    <property type="match status" value="1"/>
</dbReference>
<proteinExistence type="predicted"/>
<evidence type="ECO:0000313" key="3">
    <source>
        <dbReference type="Proteomes" id="UP000037035"/>
    </source>
</evidence>
<dbReference type="OrthoDB" id="3064484at2759"/>
<feature type="domain" description="Phytochrome chromophore attachment site" evidence="1">
    <location>
        <begin position="1"/>
        <end position="47"/>
    </location>
</feature>
<gene>
    <name evidence="2" type="ORF">VP01_1133g2</name>
</gene>
<keyword evidence="3" id="KW-1185">Reference proteome</keyword>
<dbReference type="InterPro" id="IPR016132">
    <property type="entry name" value="Phyto_chromo_attachment"/>
</dbReference>
<dbReference type="Gene3D" id="3.30.450.40">
    <property type="match status" value="1"/>
</dbReference>
<organism evidence="2 3">
    <name type="scientific">Puccinia sorghi</name>
    <dbReference type="NCBI Taxonomy" id="27349"/>
    <lineage>
        <taxon>Eukaryota</taxon>
        <taxon>Fungi</taxon>
        <taxon>Dikarya</taxon>
        <taxon>Basidiomycota</taxon>
        <taxon>Pucciniomycotina</taxon>
        <taxon>Pucciniomycetes</taxon>
        <taxon>Pucciniales</taxon>
        <taxon>Pucciniaceae</taxon>
        <taxon>Puccinia</taxon>
    </lineage>
</organism>
<dbReference type="InterPro" id="IPR029016">
    <property type="entry name" value="GAF-like_dom_sf"/>
</dbReference>
<evidence type="ECO:0000259" key="1">
    <source>
        <dbReference type="PROSITE" id="PS50046"/>
    </source>
</evidence>
<dbReference type="VEuPathDB" id="FungiDB:VP01_1133g2"/>